<feature type="transmembrane region" description="Helical" evidence="1">
    <location>
        <begin position="215"/>
        <end position="236"/>
    </location>
</feature>
<feature type="transmembrane region" description="Helical" evidence="1">
    <location>
        <begin position="306"/>
        <end position="326"/>
    </location>
</feature>
<feature type="transmembrane region" description="Helical" evidence="1">
    <location>
        <begin position="341"/>
        <end position="361"/>
    </location>
</feature>
<feature type="transmembrane region" description="Helical" evidence="1">
    <location>
        <begin position="142"/>
        <end position="162"/>
    </location>
</feature>
<evidence type="ECO:0000313" key="3">
    <source>
        <dbReference type="Proteomes" id="UP000198531"/>
    </source>
</evidence>
<dbReference type="RefSeq" id="WP_245778543.1">
    <property type="nucleotide sequence ID" value="NZ_FOYT01000004.1"/>
</dbReference>
<organism evidence="2 3">
    <name type="scientific">Halogeometricum rufum</name>
    <dbReference type="NCBI Taxonomy" id="553469"/>
    <lineage>
        <taxon>Archaea</taxon>
        <taxon>Methanobacteriati</taxon>
        <taxon>Methanobacteriota</taxon>
        <taxon>Stenosarchaea group</taxon>
        <taxon>Halobacteria</taxon>
        <taxon>Halobacteriales</taxon>
        <taxon>Haloferacaceae</taxon>
        <taxon>Halogeometricum</taxon>
    </lineage>
</organism>
<dbReference type="EMBL" id="FOYT01000004">
    <property type="protein sequence ID" value="SFR69807.1"/>
    <property type="molecule type" value="Genomic_DNA"/>
</dbReference>
<reference evidence="3" key="1">
    <citation type="submission" date="2016-10" db="EMBL/GenBank/DDBJ databases">
        <authorList>
            <person name="Varghese N."/>
            <person name="Submissions S."/>
        </authorList>
    </citation>
    <scope>NUCLEOTIDE SEQUENCE [LARGE SCALE GENOMIC DNA]</scope>
    <source>
        <strain evidence="3">CGMCC 1.7736</strain>
    </source>
</reference>
<sequence length="390" mass="40112">MTAATVSRWARRYVLVGAGSLMAWQAGVVVGVPRRTEVVLGLLGFVLHVVFGKAYSLVPAYFDRTLTFPRAPAVQFPLTVGGVSGLVAASFDVGPSWVGAAGALLWTLGVGAFVATVGWTIRGNPTGRETATGDHNAGRRPVDRLANGFVPVALLYLLAGTYETLALYAGVPPLFDGYPPQATHLLAAGTAGVLLFSLGFRLLPRFMVAHPPRWLVGVVLLTGASGPALLATGVAGGGLLRIGGAVEAVAVVGYAVAVGTLYHRSERRRVGFVGVLGSAACGVVGVAVGLWFAFGRPQPSLAVAHLRLNLLGFLGLAVVGVSYQFYPPSVGTLPAASDRTALVSIAALASGLLAQLVGHVVPVVATFGHLLAFGGAVLYAYLVVAAFRAR</sequence>
<proteinExistence type="predicted"/>
<name>A0A1I6IST8_9EURY</name>
<feature type="transmembrane region" description="Helical" evidence="1">
    <location>
        <begin position="242"/>
        <end position="263"/>
    </location>
</feature>
<dbReference type="Proteomes" id="UP000198531">
    <property type="component" value="Unassembled WGS sequence"/>
</dbReference>
<keyword evidence="3" id="KW-1185">Reference proteome</keyword>
<feature type="transmembrane region" description="Helical" evidence="1">
    <location>
        <begin position="367"/>
        <end position="387"/>
    </location>
</feature>
<feature type="transmembrane region" description="Helical" evidence="1">
    <location>
        <begin position="12"/>
        <end position="32"/>
    </location>
</feature>
<keyword evidence="1" id="KW-0812">Transmembrane</keyword>
<keyword evidence="1" id="KW-1133">Transmembrane helix</keyword>
<feature type="transmembrane region" description="Helical" evidence="1">
    <location>
        <begin position="182"/>
        <end position="203"/>
    </location>
</feature>
<protein>
    <submittedName>
        <fullName evidence="2">Uncharacterized protein</fullName>
    </submittedName>
</protein>
<evidence type="ECO:0000256" key="1">
    <source>
        <dbReference type="SAM" id="Phobius"/>
    </source>
</evidence>
<accession>A0A1I6IST8</accession>
<evidence type="ECO:0000313" key="2">
    <source>
        <dbReference type="EMBL" id="SFR69807.1"/>
    </source>
</evidence>
<feature type="transmembrane region" description="Helical" evidence="1">
    <location>
        <begin position="270"/>
        <end position="294"/>
    </location>
</feature>
<feature type="transmembrane region" description="Helical" evidence="1">
    <location>
        <begin position="97"/>
        <end position="121"/>
    </location>
</feature>
<keyword evidence="1" id="KW-0472">Membrane</keyword>
<gene>
    <name evidence="2" type="ORF">SAMN04487947_3685</name>
</gene>
<feature type="transmembrane region" description="Helical" evidence="1">
    <location>
        <begin position="74"/>
        <end position="91"/>
    </location>
</feature>
<feature type="transmembrane region" description="Helical" evidence="1">
    <location>
        <begin position="38"/>
        <end position="62"/>
    </location>
</feature>
<dbReference type="AlphaFoldDB" id="A0A1I6IST8"/>